<dbReference type="AlphaFoldDB" id="A0A235BA37"/>
<organism evidence="5 6">
    <name type="scientific">Paludifilum halophilum</name>
    <dbReference type="NCBI Taxonomy" id="1642702"/>
    <lineage>
        <taxon>Bacteria</taxon>
        <taxon>Bacillati</taxon>
        <taxon>Bacillota</taxon>
        <taxon>Bacilli</taxon>
        <taxon>Bacillales</taxon>
        <taxon>Thermoactinomycetaceae</taxon>
        <taxon>Paludifilum</taxon>
    </lineage>
</organism>
<feature type="transmembrane region" description="Helical" evidence="3">
    <location>
        <begin position="399"/>
        <end position="420"/>
    </location>
</feature>
<dbReference type="Gene3D" id="3.40.710.10">
    <property type="entry name" value="DD-peptidase/beta-lactamase superfamily"/>
    <property type="match status" value="1"/>
</dbReference>
<proteinExistence type="predicted"/>
<dbReference type="Pfam" id="PF00144">
    <property type="entry name" value="Beta-lactamase"/>
    <property type="match status" value="1"/>
</dbReference>
<feature type="domain" description="Beta-lactamase-related" evidence="4">
    <location>
        <begin position="51"/>
        <end position="376"/>
    </location>
</feature>
<keyword evidence="3" id="KW-1133">Transmembrane helix</keyword>
<dbReference type="SUPFAM" id="SSF56601">
    <property type="entry name" value="beta-lactamase/transpeptidase-like"/>
    <property type="match status" value="1"/>
</dbReference>
<dbReference type="InterPro" id="IPR001466">
    <property type="entry name" value="Beta-lactam-related"/>
</dbReference>
<dbReference type="RefSeq" id="WP_094263441.1">
    <property type="nucleotide sequence ID" value="NZ_NOWF01000002.1"/>
</dbReference>
<accession>A0A235BA37</accession>
<evidence type="ECO:0000313" key="6">
    <source>
        <dbReference type="Proteomes" id="UP000215459"/>
    </source>
</evidence>
<comment type="subcellular location">
    <subcellularLocation>
        <location evidence="1">Membrane</location>
    </subcellularLocation>
</comment>
<dbReference type="PANTHER" id="PTHR46825">
    <property type="entry name" value="D-ALANYL-D-ALANINE-CARBOXYPEPTIDASE/ENDOPEPTIDASE AMPH"/>
    <property type="match status" value="1"/>
</dbReference>
<gene>
    <name evidence="5" type="ORF">CHM34_04825</name>
</gene>
<comment type="caution">
    <text evidence="5">The sequence shown here is derived from an EMBL/GenBank/DDBJ whole genome shotgun (WGS) entry which is preliminary data.</text>
</comment>
<sequence>MPCLKSEGMMEAMKQVKAIFTLLCIGSLFTFFPEMPAAWAAGDSLPVNQMEQIVKKRMDEGKIPGMAVVVVRDDQVDYKKGFGYADRRAQRPVTPSTLFEIGSTTKAFTGLAVLQLEKQGLIRLQDPVSRYLPWFHLHYKGKKQPITIEQLLHHTSGIPFESIGRIPAGSGEDALENTVRTLVGGELKHPPGKKYHYATINYDVLGLIIQQVTGQPYETYMRKQVIQPLGLRHTYVGRQDGGYREPLAQGYKIGFLGPRLYKAPTYRGNTPAGYIITNADDVAQWLKVQLKTERTKIDQKLIDDSHRPDRSVRPSDDGAFYGAGWMVRPGDNGELFHGGSNPNYSSFFIVRPEDRMAVGILANLNSAHAHSAAREIMNAVTGARESPELSDSFQPVDKAAVGILSVLAPILLLVIIGAGMRVRRIVQGKRRFVRLDRKRTVFLGLAAGLSVLFFLSIYNAPKVLFQGLPWDFVKVWGPSSVMVAVGTVLFLGSACFFYTLLTLLTVQADDHTAVDPGKGQIRSG</sequence>
<feature type="transmembrane region" description="Helical" evidence="3">
    <location>
        <begin position="441"/>
        <end position="460"/>
    </location>
</feature>
<evidence type="ECO:0000256" key="2">
    <source>
        <dbReference type="ARBA" id="ARBA00023136"/>
    </source>
</evidence>
<dbReference type="InterPro" id="IPR012338">
    <property type="entry name" value="Beta-lactam/transpept-like"/>
</dbReference>
<dbReference type="OrthoDB" id="846150at2"/>
<reference evidence="5 6" key="1">
    <citation type="submission" date="2017-07" db="EMBL/GenBank/DDBJ databases">
        <title>The genome sequence of Paludifilum halophilum highlights mechanisms for microbial adaptation to high salt environemnts.</title>
        <authorList>
            <person name="Belbahri L."/>
        </authorList>
    </citation>
    <scope>NUCLEOTIDE SEQUENCE [LARGE SCALE GENOMIC DNA]</scope>
    <source>
        <strain evidence="5 6">DSM 102817</strain>
    </source>
</reference>
<protein>
    <recommendedName>
        <fullName evidence="4">Beta-lactamase-related domain-containing protein</fullName>
    </recommendedName>
</protein>
<evidence type="ECO:0000259" key="4">
    <source>
        <dbReference type="Pfam" id="PF00144"/>
    </source>
</evidence>
<dbReference type="Proteomes" id="UP000215459">
    <property type="component" value="Unassembled WGS sequence"/>
</dbReference>
<evidence type="ECO:0000313" key="5">
    <source>
        <dbReference type="EMBL" id="OYD09092.1"/>
    </source>
</evidence>
<dbReference type="PANTHER" id="PTHR46825:SF11">
    <property type="entry name" value="PENICILLIN-BINDING PROTEIN 4"/>
    <property type="match status" value="1"/>
</dbReference>
<keyword evidence="6" id="KW-1185">Reference proteome</keyword>
<dbReference type="InterPro" id="IPR050491">
    <property type="entry name" value="AmpC-like"/>
</dbReference>
<evidence type="ECO:0000256" key="1">
    <source>
        <dbReference type="ARBA" id="ARBA00004370"/>
    </source>
</evidence>
<keyword evidence="2 3" id="KW-0472">Membrane</keyword>
<evidence type="ECO:0000256" key="3">
    <source>
        <dbReference type="SAM" id="Phobius"/>
    </source>
</evidence>
<name>A0A235BA37_9BACL</name>
<dbReference type="EMBL" id="NOWF01000002">
    <property type="protein sequence ID" value="OYD09092.1"/>
    <property type="molecule type" value="Genomic_DNA"/>
</dbReference>
<keyword evidence="3" id="KW-0812">Transmembrane</keyword>
<feature type="transmembrane region" description="Helical" evidence="3">
    <location>
        <begin position="480"/>
        <end position="501"/>
    </location>
</feature>
<dbReference type="GO" id="GO:0016020">
    <property type="term" value="C:membrane"/>
    <property type="evidence" value="ECO:0007669"/>
    <property type="project" value="UniProtKB-SubCell"/>
</dbReference>